<evidence type="ECO:0000313" key="7">
    <source>
        <dbReference type="Proteomes" id="UP000295636"/>
    </source>
</evidence>
<dbReference type="SFLD" id="SFLDG01084">
    <property type="entry name" value="Uncharacterised_Radical_SAM_Su"/>
    <property type="match status" value="1"/>
</dbReference>
<dbReference type="GO" id="GO:0003824">
    <property type="term" value="F:catalytic activity"/>
    <property type="evidence" value="ECO:0007669"/>
    <property type="project" value="InterPro"/>
</dbReference>
<keyword evidence="3" id="KW-0411">Iron-sulfur</keyword>
<keyword evidence="7" id="KW-1185">Reference proteome</keyword>
<feature type="region of interest" description="Disordered" evidence="4">
    <location>
        <begin position="291"/>
        <end position="322"/>
    </location>
</feature>
<dbReference type="EMBL" id="SMRT01000006">
    <property type="protein sequence ID" value="TDF97153.1"/>
    <property type="molecule type" value="Genomic_DNA"/>
</dbReference>
<gene>
    <name evidence="6" type="ORF">E1757_15065</name>
</gene>
<dbReference type="Proteomes" id="UP000295636">
    <property type="component" value="Unassembled WGS sequence"/>
</dbReference>
<name>A0A4R5KNC0_9BACL</name>
<dbReference type="InterPro" id="IPR007197">
    <property type="entry name" value="rSAM"/>
</dbReference>
<feature type="domain" description="Radical SAM core" evidence="5">
    <location>
        <begin position="34"/>
        <end position="209"/>
    </location>
</feature>
<evidence type="ECO:0000256" key="2">
    <source>
        <dbReference type="ARBA" id="ARBA00023004"/>
    </source>
</evidence>
<evidence type="ECO:0000313" key="6">
    <source>
        <dbReference type="EMBL" id="TDF97153.1"/>
    </source>
</evidence>
<dbReference type="RefSeq" id="WP_133229443.1">
    <property type="nucleotide sequence ID" value="NZ_SMRT01000006.1"/>
</dbReference>
<evidence type="ECO:0000256" key="3">
    <source>
        <dbReference type="ARBA" id="ARBA00023014"/>
    </source>
</evidence>
<dbReference type="GO" id="GO:0051536">
    <property type="term" value="F:iron-sulfur cluster binding"/>
    <property type="evidence" value="ECO:0007669"/>
    <property type="project" value="UniProtKB-KW"/>
</dbReference>
<dbReference type="PANTHER" id="PTHR43432">
    <property type="entry name" value="SLR0285 PROTEIN"/>
    <property type="match status" value="1"/>
</dbReference>
<evidence type="ECO:0000256" key="1">
    <source>
        <dbReference type="ARBA" id="ARBA00022723"/>
    </source>
</evidence>
<dbReference type="GO" id="GO:0046872">
    <property type="term" value="F:metal ion binding"/>
    <property type="evidence" value="ECO:0007669"/>
    <property type="project" value="UniProtKB-KW"/>
</dbReference>
<dbReference type="OrthoDB" id="9785699at2"/>
<sequence length="322" mass="35977">MSLNKRPAVRYEPMTAKTILNSVKAPSMPFDWSINPYRGCQHGCSFCYARSTHSFLGVDTDDTFQHHIFLKQQAPEVLRAQILKRLRGRKGISDLGQVAIGTATDPYQQIEGKARLTRGCLEVLAEFQIPVTITTRSPLILRDLDILQRLSSITVNVSISTLNPVIWRQFEPSTPSPAKRLDMVEQLRNAGVDAGVFAAPILPYITDDQAALEDLIRAVSAAGAQFVMPSYLRLSTQAVKVWFFQTLQRHYPRLIGDYARLYQASGSAPAEFRDPVMRRIETLLHRHGLQSRKGAARAPQMTIDSTSGKADANEKPVQLTLF</sequence>
<evidence type="ECO:0000256" key="4">
    <source>
        <dbReference type="SAM" id="MobiDB-lite"/>
    </source>
</evidence>
<reference evidence="6 7" key="1">
    <citation type="submission" date="2019-03" db="EMBL/GenBank/DDBJ databases">
        <title>This is whole genome sequence of Paenibacillus sp MS74 strain.</title>
        <authorList>
            <person name="Trinh H.N."/>
        </authorList>
    </citation>
    <scope>NUCLEOTIDE SEQUENCE [LARGE SCALE GENOMIC DNA]</scope>
    <source>
        <strain evidence="6 7">MS74</strain>
    </source>
</reference>
<dbReference type="Pfam" id="PF04055">
    <property type="entry name" value="Radical_SAM"/>
    <property type="match status" value="1"/>
</dbReference>
<keyword evidence="1" id="KW-0479">Metal-binding</keyword>
<dbReference type="SFLD" id="SFLDS00029">
    <property type="entry name" value="Radical_SAM"/>
    <property type="match status" value="1"/>
</dbReference>
<protein>
    <submittedName>
        <fullName evidence="6">Radical SAM protein</fullName>
    </submittedName>
</protein>
<proteinExistence type="predicted"/>
<dbReference type="Gene3D" id="3.80.30.30">
    <property type="match status" value="1"/>
</dbReference>
<keyword evidence="2" id="KW-0408">Iron</keyword>
<organism evidence="6 7">
    <name type="scientific">Paenibacillus piri</name>
    <dbReference type="NCBI Taxonomy" id="2547395"/>
    <lineage>
        <taxon>Bacteria</taxon>
        <taxon>Bacillati</taxon>
        <taxon>Bacillota</taxon>
        <taxon>Bacilli</taxon>
        <taxon>Bacillales</taxon>
        <taxon>Paenibacillaceae</taxon>
        <taxon>Paenibacillus</taxon>
    </lineage>
</organism>
<dbReference type="PANTHER" id="PTHR43432:SF3">
    <property type="entry name" value="SLR0285 PROTEIN"/>
    <property type="match status" value="1"/>
</dbReference>
<comment type="caution">
    <text evidence="6">The sequence shown here is derived from an EMBL/GenBank/DDBJ whole genome shotgun (WGS) entry which is preliminary data.</text>
</comment>
<dbReference type="InterPro" id="IPR040086">
    <property type="entry name" value="MJ0683-like"/>
</dbReference>
<evidence type="ECO:0000259" key="5">
    <source>
        <dbReference type="Pfam" id="PF04055"/>
    </source>
</evidence>
<dbReference type="AlphaFoldDB" id="A0A4R5KNC0"/>
<dbReference type="InterPro" id="IPR058240">
    <property type="entry name" value="rSAM_sf"/>
</dbReference>
<dbReference type="SUPFAM" id="SSF102114">
    <property type="entry name" value="Radical SAM enzymes"/>
    <property type="match status" value="1"/>
</dbReference>
<dbReference type="CDD" id="cd01335">
    <property type="entry name" value="Radical_SAM"/>
    <property type="match status" value="1"/>
</dbReference>
<accession>A0A4R5KNC0</accession>